<organism evidence="3 4">
    <name type="scientific">Anopheles dirus</name>
    <dbReference type="NCBI Taxonomy" id="7168"/>
    <lineage>
        <taxon>Eukaryota</taxon>
        <taxon>Metazoa</taxon>
        <taxon>Ecdysozoa</taxon>
        <taxon>Arthropoda</taxon>
        <taxon>Hexapoda</taxon>
        <taxon>Insecta</taxon>
        <taxon>Pterygota</taxon>
        <taxon>Neoptera</taxon>
        <taxon>Endopterygota</taxon>
        <taxon>Diptera</taxon>
        <taxon>Nematocera</taxon>
        <taxon>Culicoidea</taxon>
        <taxon>Culicidae</taxon>
        <taxon>Anophelinae</taxon>
        <taxon>Anopheles</taxon>
    </lineage>
</organism>
<evidence type="ECO:0000256" key="2">
    <source>
        <dbReference type="SAM" id="SignalP"/>
    </source>
</evidence>
<keyword evidence="1" id="KW-0812">Transmembrane</keyword>
<feature type="signal peptide" evidence="2">
    <location>
        <begin position="1"/>
        <end position="24"/>
    </location>
</feature>
<keyword evidence="2" id="KW-0732">Signal</keyword>
<dbReference type="EnsemblMetazoa" id="ADIR006921-RA">
    <property type="protein sequence ID" value="ADIR006921-PA"/>
    <property type="gene ID" value="ADIR006921"/>
</dbReference>
<evidence type="ECO:0000256" key="1">
    <source>
        <dbReference type="SAM" id="Phobius"/>
    </source>
</evidence>
<feature type="transmembrane region" description="Helical" evidence="1">
    <location>
        <begin position="145"/>
        <end position="168"/>
    </location>
</feature>
<reference evidence="3" key="2">
    <citation type="submission" date="2020-05" db="UniProtKB">
        <authorList>
            <consortium name="EnsemblMetazoa"/>
        </authorList>
    </citation>
    <scope>IDENTIFICATION</scope>
    <source>
        <strain evidence="3">WRAIR2</strain>
    </source>
</reference>
<accession>A0A182NGZ8</accession>
<proteinExistence type="predicted"/>
<keyword evidence="4" id="KW-1185">Reference proteome</keyword>
<dbReference type="Proteomes" id="UP000075884">
    <property type="component" value="Unassembled WGS sequence"/>
</dbReference>
<dbReference type="STRING" id="7168.A0A182NGZ8"/>
<keyword evidence="1" id="KW-1133">Transmembrane helix</keyword>
<dbReference type="Pfam" id="PF15868">
    <property type="entry name" value="MBF2"/>
    <property type="match status" value="1"/>
</dbReference>
<keyword evidence="1" id="KW-0472">Membrane</keyword>
<sequence length="261" mass="28354">MLRAHRILLLVAGVFCLLSAAARGNLIVNGVNTSRQSYFFGAKDASDILCYSKTLLKGSVMPQDVTYTNPAAGKNINFITLAADKYSSHGFTVDIASGKIGTTTVTLRLNGKSILPYSIQIKYYCSEVGRFSIGRRKTSRRKTMFALKLVMLCALGTAGAWALSYVVSQEQSFFFGRKPTDNLLCYTKTIGKGSGLPVSISYTNPNNKNINFVTMNADKYSSSGYTVDKTEGQIGSPSIAYRLNGPSVLSYAIIINMYCAP</sequence>
<name>A0A182NGZ8_9DIPT</name>
<protein>
    <submittedName>
        <fullName evidence="3">Uncharacterized protein</fullName>
    </submittedName>
</protein>
<feature type="chain" id="PRO_5008129821" evidence="2">
    <location>
        <begin position="25"/>
        <end position="261"/>
    </location>
</feature>
<dbReference type="VEuPathDB" id="VectorBase:ADIR006921"/>
<dbReference type="InterPro" id="IPR031734">
    <property type="entry name" value="MBF2"/>
</dbReference>
<reference evidence="4" key="1">
    <citation type="submission" date="2013-03" db="EMBL/GenBank/DDBJ databases">
        <title>The Genome Sequence of Anopheles dirus WRAIR2.</title>
        <authorList>
            <consortium name="The Broad Institute Genomics Platform"/>
            <person name="Neafsey D.E."/>
            <person name="Walton C."/>
            <person name="Walker B."/>
            <person name="Young S.K."/>
            <person name="Zeng Q."/>
            <person name="Gargeya S."/>
            <person name="Fitzgerald M."/>
            <person name="Haas B."/>
            <person name="Abouelleil A."/>
            <person name="Allen A.W."/>
            <person name="Alvarado L."/>
            <person name="Arachchi H.M."/>
            <person name="Berlin A.M."/>
            <person name="Chapman S.B."/>
            <person name="Gainer-Dewar J."/>
            <person name="Goldberg J."/>
            <person name="Griggs A."/>
            <person name="Gujja S."/>
            <person name="Hansen M."/>
            <person name="Howarth C."/>
            <person name="Imamovic A."/>
            <person name="Ireland A."/>
            <person name="Larimer J."/>
            <person name="McCowan C."/>
            <person name="Murphy C."/>
            <person name="Pearson M."/>
            <person name="Poon T.W."/>
            <person name="Priest M."/>
            <person name="Roberts A."/>
            <person name="Saif S."/>
            <person name="Shea T."/>
            <person name="Sisk P."/>
            <person name="Sykes S."/>
            <person name="Wortman J."/>
            <person name="Nusbaum C."/>
            <person name="Birren B."/>
        </authorList>
    </citation>
    <scope>NUCLEOTIDE SEQUENCE [LARGE SCALE GENOMIC DNA]</scope>
    <source>
        <strain evidence="4">WRAIR2</strain>
    </source>
</reference>
<dbReference type="AlphaFoldDB" id="A0A182NGZ8"/>
<evidence type="ECO:0000313" key="4">
    <source>
        <dbReference type="Proteomes" id="UP000075884"/>
    </source>
</evidence>
<evidence type="ECO:0000313" key="3">
    <source>
        <dbReference type="EnsemblMetazoa" id="ADIR006921-PA"/>
    </source>
</evidence>